<feature type="signal peptide" evidence="6">
    <location>
        <begin position="1"/>
        <end position="21"/>
    </location>
</feature>
<feature type="chain" id="PRO_5002726140" evidence="6">
    <location>
        <begin position="22"/>
        <end position="247"/>
    </location>
</feature>
<keyword evidence="4" id="KW-0472">Membrane</keyword>
<dbReference type="GO" id="GO:0009279">
    <property type="term" value="C:cell outer membrane"/>
    <property type="evidence" value="ECO:0007669"/>
    <property type="project" value="UniProtKB-SubCell"/>
</dbReference>
<reference evidence="8" key="1">
    <citation type="journal article" date="2010" name="ISME J.">
        <title>The complete genome sequence of the algal symbiont Dinoroseobacter shibae: a hitchhiker's guide to life in the sea.</title>
        <authorList>
            <person name="Wagner-Dobler I."/>
            <person name="Ballhausen B."/>
            <person name="Berger M."/>
            <person name="Brinkhoff T."/>
            <person name="Buchholz I."/>
            <person name="Bunk B."/>
            <person name="Cypionka H."/>
            <person name="Daniel R."/>
            <person name="Drepper T."/>
            <person name="Gerdts G."/>
            <person name="Hahnke S."/>
            <person name="Han C."/>
            <person name="Jahn D."/>
            <person name="Kalhoefer D."/>
            <person name="Kiss H."/>
            <person name="Klenk H.P."/>
            <person name="Kyrpides N."/>
            <person name="Liebl W."/>
            <person name="Liesegang H."/>
            <person name="Meincke L."/>
            <person name="Pati A."/>
            <person name="Petersen J."/>
            <person name="Piekarski T."/>
            <person name="Pommerenke C."/>
            <person name="Pradella S."/>
            <person name="Pukall R."/>
            <person name="Rabus R."/>
            <person name="Stackebrandt E."/>
            <person name="Thole S."/>
            <person name="Thompson L."/>
            <person name="Tielen P."/>
            <person name="Tomasch J."/>
            <person name="von Jan M."/>
            <person name="Wanphrut N."/>
            <person name="Wichels A."/>
            <person name="Zech H."/>
            <person name="Simon M."/>
        </authorList>
    </citation>
    <scope>NUCLEOTIDE SEQUENCE [LARGE SCALE GENOMIC DNA]</scope>
    <source>
        <strain evidence="8">DSM 16493 / NCIMB 14021 / DFL 12</strain>
    </source>
</reference>
<dbReference type="Pfam" id="PF06629">
    <property type="entry name" value="MipA"/>
    <property type="match status" value="1"/>
</dbReference>
<keyword evidence="5" id="KW-0998">Cell outer membrane</keyword>
<name>A8LR10_DINSH</name>
<proteinExistence type="inferred from homology"/>
<protein>
    <submittedName>
        <fullName evidence="7">MltA-interacting MipA family protein</fullName>
    </submittedName>
</protein>
<dbReference type="KEGG" id="dsh:Dshi_0808"/>
<dbReference type="RefSeq" id="WP_012177485.1">
    <property type="nucleotide sequence ID" value="NC_009952.1"/>
</dbReference>
<dbReference type="EMBL" id="CP000830">
    <property type="protein sequence ID" value="ABV92553.1"/>
    <property type="molecule type" value="Genomic_DNA"/>
</dbReference>
<comment type="similarity">
    <text evidence="2">Belongs to the MipA/OmpV family.</text>
</comment>
<evidence type="ECO:0000256" key="6">
    <source>
        <dbReference type="SAM" id="SignalP"/>
    </source>
</evidence>
<gene>
    <name evidence="7" type="primary">mipA</name>
    <name evidence="7" type="ordered locus">Dshi_0808</name>
</gene>
<evidence type="ECO:0000313" key="7">
    <source>
        <dbReference type="EMBL" id="ABV92553.1"/>
    </source>
</evidence>
<evidence type="ECO:0000256" key="3">
    <source>
        <dbReference type="ARBA" id="ARBA00022729"/>
    </source>
</evidence>
<evidence type="ECO:0000256" key="5">
    <source>
        <dbReference type="ARBA" id="ARBA00023237"/>
    </source>
</evidence>
<dbReference type="PANTHER" id="PTHR38776:SF1">
    <property type="entry name" value="MLTA-INTERACTING PROTEIN-RELATED"/>
    <property type="match status" value="1"/>
</dbReference>
<dbReference type="PANTHER" id="PTHR38776">
    <property type="entry name" value="MLTA-INTERACTING PROTEIN-RELATED"/>
    <property type="match status" value="1"/>
</dbReference>
<accession>A8LR10</accession>
<dbReference type="AlphaFoldDB" id="A8LR10"/>
<evidence type="ECO:0000256" key="2">
    <source>
        <dbReference type="ARBA" id="ARBA00005722"/>
    </source>
</evidence>
<keyword evidence="8" id="KW-1185">Reference proteome</keyword>
<evidence type="ECO:0000313" key="8">
    <source>
        <dbReference type="Proteomes" id="UP000006833"/>
    </source>
</evidence>
<sequence length="247" mass="26554">MKMTVRLLVLGLALIPATAQAQEGRPDGFSFGGLVAADSNPYIGQGSDVIPLPLINFRNGPFSLSTNGVSYQVWDAGPWGLTVAARPRFSGLISTDGPELDGIDRRVTGDAAVELRYDVGRLYVGADLRQEFTGEHDGQEARLRVGLRQQLGSVRLDFSAGGAWQDGDLSRYIWGVSDDEARAGRPSYDPGSVLVPFVGLRGVMPIGENWSLLGTLRADFLPDDVTDSPIIEDNTLISGGLGVEFRF</sequence>
<keyword evidence="3 6" id="KW-0732">Signal</keyword>
<comment type="subcellular location">
    <subcellularLocation>
        <location evidence="1">Cell outer membrane</location>
    </subcellularLocation>
</comment>
<dbReference type="OrthoDB" id="7343706at2"/>
<dbReference type="InterPro" id="IPR010583">
    <property type="entry name" value="MipA"/>
</dbReference>
<dbReference type="Proteomes" id="UP000006833">
    <property type="component" value="Chromosome"/>
</dbReference>
<organism evidence="7 8">
    <name type="scientific">Dinoroseobacter shibae (strain DSM 16493 / NCIMB 14021 / DFL 12)</name>
    <dbReference type="NCBI Taxonomy" id="398580"/>
    <lineage>
        <taxon>Bacteria</taxon>
        <taxon>Pseudomonadati</taxon>
        <taxon>Pseudomonadota</taxon>
        <taxon>Alphaproteobacteria</taxon>
        <taxon>Rhodobacterales</taxon>
        <taxon>Roseobacteraceae</taxon>
        <taxon>Dinoroseobacter</taxon>
    </lineage>
</organism>
<dbReference type="eggNOG" id="COG3713">
    <property type="taxonomic scope" value="Bacteria"/>
</dbReference>
<evidence type="ECO:0000256" key="4">
    <source>
        <dbReference type="ARBA" id="ARBA00023136"/>
    </source>
</evidence>
<dbReference type="HOGENOM" id="CLU_063465_1_0_5"/>
<evidence type="ECO:0000256" key="1">
    <source>
        <dbReference type="ARBA" id="ARBA00004442"/>
    </source>
</evidence>